<evidence type="ECO:0000313" key="3">
    <source>
        <dbReference type="Proteomes" id="UP000184251"/>
    </source>
</evidence>
<dbReference type="STRING" id="1120975.SAMN02746064_00496"/>
<reference evidence="2 3" key="1">
    <citation type="submission" date="2016-11" db="EMBL/GenBank/DDBJ databases">
        <authorList>
            <person name="Jaros S."/>
            <person name="Januszkiewicz K."/>
            <person name="Wedrychowicz H."/>
        </authorList>
    </citation>
    <scope>NUCLEOTIDE SEQUENCE [LARGE SCALE GENOMIC DNA]</scope>
    <source>
        <strain evidence="2 3">DSM 14828</strain>
    </source>
</reference>
<accession>A0A1M4THN1</accession>
<dbReference type="Pfam" id="PF01695">
    <property type="entry name" value="IstB_IS21"/>
    <property type="match status" value="1"/>
</dbReference>
<dbReference type="SUPFAM" id="SSF52540">
    <property type="entry name" value="P-loop containing nucleoside triphosphate hydrolases"/>
    <property type="match status" value="1"/>
</dbReference>
<proteinExistence type="predicted"/>
<dbReference type="InterPro" id="IPR027417">
    <property type="entry name" value="P-loop_NTPase"/>
</dbReference>
<evidence type="ECO:0000259" key="1">
    <source>
        <dbReference type="Pfam" id="PF01695"/>
    </source>
</evidence>
<dbReference type="Gene3D" id="3.40.50.300">
    <property type="entry name" value="P-loop containing nucleotide triphosphate hydrolases"/>
    <property type="match status" value="1"/>
</dbReference>
<evidence type="ECO:0000313" key="2">
    <source>
        <dbReference type="EMBL" id="SHE43970.1"/>
    </source>
</evidence>
<dbReference type="PANTHER" id="PTHR30050:SF4">
    <property type="entry name" value="ATP-BINDING PROTEIN RV3427C IN INSERTION SEQUENCE-RELATED"/>
    <property type="match status" value="1"/>
</dbReference>
<dbReference type="PANTHER" id="PTHR30050">
    <property type="entry name" value="CHROMOSOMAL REPLICATION INITIATOR PROTEIN DNAA"/>
    <property type="match status" value="1"/>
</dbReference>
<dbReference type="RefSeq" id="WP_073269493.1">
    <property type="nucleotide sequence ID" value="NZ_FQTU01000002.1"/>
</dbReference>
<dbReference type="OrthoDB" id="9776217at2"/>
<gene>
    <name evidence="2" type="ORF">SAMN02746064_00496</name>
</gene>
<organism evidence="2 3">
    <name type="scientific">Alkalibacter saccharofermentans DSM 14828</name>
    <dbReference type="NCBI Taxonomy" id="1120975"/>
    <lineage>
        <taxon>Bacteria</taxon>
        <taxon>Bacillati</taxon>
        <taxon>Bacillota</taxon>
        <taxon>Clostridia</taxon>
        <taxon>Eubacteriales</taxon>
        <taxon>Eubacteriaceae</taxon>
        <taxon>Alkalibacter</taxon>
    </lineage>
</organism>
<dbReference type="InterPro" id="IPR002611">
    <property type="entry name" value="IstB_ATP-bd"/>
</dbReference>
<dbReference type="AlphaFoldDB" id="A0A1M4THN1"/>
<dbReference type="GO" id="GO:0005524">
    <property type="term" value="F:ATP binding"/>
    <property type="evidence" value="ECO:0007669"/>
    <property type="project" value="InterPro"/>
</dbReference>
<dbReference type="EMBL" id="FQTU01000002">
    <property type="protein sequence ID" value="SHE43970.1"/>
    <property type="molecule type" value="Genomic_DNA"/>
</dbReference>
<dbReference type="GO" id="GO:0006260">
    <property type="term" value="P:DNA replication"/>
    <property type="evidence" value="ECO:0007669"/>
    <property type="project" value="TreeGrafter"/>
</dbReference>
<dbReference type="Proteomes" id="UP000184251">
    <property type="component" value="Unassembled WGS sequence"/>
</dbReference>
<protein>
    <submittedName>
        <fullName evidence="2">DNA replication protein DnaC</fullName>
    </submittedName>
</protein>
<name>A0A1M4THN1_9FIRM</name>
<keyword evidence="3" id="KW-1185">Reference proteome</keyword>
<dbReference type="NCBIfam" id="NF005304">
    <property type="entry name" value="PRK06835.1"/>
    <property type="match status" value="1"/>
</dbReference>
<sequence length="326" mass="37797">MKDPIYNDTLIEFNEKILRRKRIHKQRIDDLYKAMPQLKSLHDGINRAGLKLALSSIPGESHKNLENIKNEIASLKDDERSLLQSKGYPEDYLQYKPACKVCMDEGYVEGKRCNCFNSLLIEKYYDQSNLKNILSKENFDTFKMDYYSGDKGPYPVSPKLQMEKILLESIDFVKNFGEESLNLYFFGDPGLGKTFLSHCIAKELLDKGYVVIYQTASEIMDIVRRSKFSSNPEAYQNHPASYLYTCDLLIIDDLGTETLTEFANNELFTLINKRLKDNKKMIISTNLSVNQLEKRYSTRLASRVIGNFHFLEFFGEDIRMKKADIL</sequence>
<dbReference type="CDD" id="cd00009">
    <property type="entry name" value="AAA"/>
    <property type="match status" value="1"/>
</dbReference>
<feature type="domain" description="IstB-like ATP-binding" evidence="1">
    <location>
        <begin position="167"/>
        <end position="321"/>
    </location>
</feature>